<dbReference type="STRING" id="1203610.HMPREF1536_03639"/>
<protein>
    <recommendedName>
        <fullName evidence="1">DUF4906 domain-containing protein</fullName>
    </recommendedName>
</protein>
<dbReference type="EMBL" id="AQHW01000017">
    <property type="protein sequence ID" value="KKB54058.1"/>
    <property type="molecule type" value="Genomic_DNA"/>
</dbReference>
<dbReference type="Proteomes" id="UP000033035">
    <property type="component" value="Unassembled WGS sequence"/>
</dbReference>
<dbReference type="PROSITE" id="PS51257">
    <property type="entry name" value="PROKAR_LIPOPROTEIN"/>
    <property type="match status" value="1"/>
</dbReference>
<name>A0A0F5J8M0_9BACT</name>
<reference evidence="2 3" key="1">
    <citation type="submission" date="2013-04" db="EMBL/GenBank/DDBJ databases">
        <title>The Genome Sequence of Parabacteroides gordonii DSM 23371.</title>
        <authorList>
            <consortium name="The Broad Institute Genomics Platform"/>
            <person name="Earl A."/>
            <person name="Ward D."/>
            <person name="Feldgarden M."/>
            <person name="Gevers D."/>
            <person name="Martens E."/>
            <person name="Sakamoto M."/>
            <person name="Benno Y."/>
            <person name="Suzuki N."/>
            <person name="Matsunaga N."/>
            <person name="Koshihara K."/>
            <person name="Seki M."/>
            <person name="Komiya H."/>
            <person name="Walker B."/>
            <person name="Young S."/>
            <person name="Zeng Q."/>
            <person name="Gargeya S."/>
            <person name="Fitzgerald M."/>
            <person name="Haas B."/>
            <person name="Abouelleil A."/>
            <person name="Allen A.W."/>
            <person name="Alvarado L."/>
            <person name="Arachchi H.M."/>
            <person name="Berlin A.M."/>
            <person name="Chapman S.B."/>
            <person name="Gainer-Dewar J."/>
            <person name="Goldberg J."/>
            <person name="Griggs A."/>
            <person name="Gujja S."/>
            <person name="Hansen M."/>
            <person name="Howarth C."/>
            <person name="Imamovic A."/>
            <person name="Ireland A."/>
            <person name="Larimer J."/>
            <person name="McCowan C."/>
            <person name="Murphy C."/>
            <person name="Pearson M."/>
            <person name="Poon T.W."/>
            <person name="Priest M."/>
            <person name="Roberts A."/>
            <person name="Saif S."/>
            <person name="Shea T."/>
            <person name="Sisk P."/>
            <person name="Sykes S."/>
            <person name="Wortman J."/>
            <person name="Nusbaum C."/>
            <person name="Birren B."/>
        </authorList>
    </citation>
    <scope>NUCLEOTIDE SEQUENCE [LARGE SCALE GENOMIC DNA]</scope>
    <source>
        <strain evidence="2 3">MS-1</strain>
    </source>
</reference>
<dbReference type="InterPro" id="IPR032594">
    <property type="entry name" value="DUF4906"/>
</dbReference>
<evidence type="ECO:0000313" key="3">
    <source>
        <dbReference type="Proteomes" id="UP000033035"/>
    </source>
</evidence>
<dbReference type="AlphaFoldDB" id="A0A0F5J8M0"/>
<organism evidence="2 3">
    <name type="scientific">Parabacteroides gordonii MS-1 = DSM 23371</name>
    <dbReference type="NCBI Taxonomy" id="1203610"/>
    <lineage>
        <taxon>Bacteria</taxon>
        <taxon>Pseudomonadati</taxon>
        <taxon>Bacteroidota</taxon>
        <taxon>Bacteroidia</taxon>
        <taxon>Bacteroidales</taxon>
        <taxon>Tannerellaceae</taxon>
        <taxon>Parabacteroides</taxon>
    </lineage>
</organism>
<sequence length="693" mass="75920">MKKRNRVRLIGELFLLIVIWGASTGCTEETVQPEPGTDNRKVVNINCCLQVDPLVGEPATRADGAMLGGEGTTEAEAEVKDLTVIQFDGDGTDANVPMVVVRTFKNPRLNELVIGLMQSPSQAIQFLYFISNVGDVLANFTGTLADLEGKLLSISREGSLSEGIVMTGIANTNVVTGPTLAVKLTRRFAKIRFTYNTDKLPNGDTFDPVWLQLLSVPQAMTLGSTSETTDTSVGFSDLYPVLKDIEKGYVWYIPENKRGTGNNTTGQATGKITGNVPDSYCTYILLEGNYTTSGGESRKVYYRFYPGDDAINDFNLKGNYVYNVVLNLTGMNTGDGRVTSSTMESLPGANCYMAAPGSTLTFNPYEAAGVYVASTNWTSYADRMGTKENGKIDHVGLVWQTEPGLVKNIYNLTSSGEIRLTTDNKPGNALVAAYDVNNKILWSWHIWITDYSVKKVDYNTMTETSAAVDNGYVYKYNNYIWMDRSPGALSNDRANVTCFGMSYQWGRKDPFVPANTFVEKSTLTPMFDANGERVETTGKQFDATFANSHDMFDNAMQNPLAFISNAGLWYGMVAKSDLWSSTKTFFDPCPAGWCVSPEAAIPGGGNVSYYGNRQGFYITDTGLFWPYTGFRNASTGQPDGIGVQGIYWTSTYIGGYSSRTYGGRKDYQWDTSAGGTRAHSDGQGVRCVKIKNT</sequence>
<gene>
    <name evidence="2" type="ORF">HMPREF1536_03639</name>
</gene>
<proteinExistence type="predicted"/>
<dbReference type="HOGENOM" id="CLU_025673_0_0_10"/>
<accession>A0A0F5J8M0</accession>
<keyword evidence="3" id="KW-1185">Reference proteome</keyword>
<dbReference type="RefSeq" id="WP_157395706.1">
    <property type="nucleotide sequence ID" value="NZ_AUAE01000010.1"/>
</dbReference>
<evidence type="ECO:0000313" key="2">
    <source>
        <dbReference type="EMBL" id="KKB54058.1"/>
    </source>
</evidence>
<dbReference type="Pfam" id="PF16249">
    <property type="entry name" value="DUF4906"/>
    <property type="match status" value="1"/>
</dbReference>
<comment type="caution">
    <text evidence="2">The sequence shown here is derived from an EMBL/GenBank/DDBJ whole genome shotgun (WGS) entry which is preliminary data.</text>
</comment>
<dbReference type="PATRIC" id="fig|1203610.3.peg.3709"/>
<feature type="domain" description="DUF4906" evidence="1">
    <location>
        <begin position="251"/>
        <end position="324"/>
    </location>
</feature>
<evidence type="ECO:0000259" key="1">
    <source>
        <dbReference type="Pfam" id="PF16249"/>
    </source>
</evidence>